<evidence type="ECO:0000256" key="3">
    <source>
        <dbReference type="ARBA" id="ARBA00022759"/>
    </source>
</evidence>
<keyword evidence="5" id="KW-0479">Metal-binding</keyword>
<evidence type="ECO:0000256" key="5">
    <source>
        <dbReference type="PIRSR" id="PIRSR640255-2"/>
    </source>
</evidence>
<dbReference type="PhylomeDB" id="Q7QH21"/>
<gene>
    <name evidence="7" type="ORF">AgaP_AGAP011025</name>
</gene>
<feature type="active site" description="Proton acceptor" evidence="4">
    <location>
        <position position="281"/>
    </location>
</feature>
<protein>
    <submittedName>
        <fullName evidence="7">AGAP011025-PA</fullName>
    </submittedName>
</protein>
<dbReference type="STRING" id="7165.Q7QH21"/>
<evidence type="ECO:0000256" key="4">
    <source>
        <dbReference type="PIRSR" id="PIRSR640255-1"/>
    </source>
</evidence>
<dbReference type="InterPro" id="IPR001604">
    <property type="entry name" value="Endo_G_ENPP1-like_dom"/>
</dbReference>
<dbReference type="FunFam" id="3.40.570.10:FF:000007">
    <property type="entry name" value="Alkaline nuclease"/>
    <property type="match status" value="1"/>
</dbReference>
<dbReference type="eggNOG" id="ENOG502RZDX">
    <property type="taxonomic scope" value="Eukaryota"/>
</dbReference>
<dbReference type="Gene3D" id="3.40.570.10">
    <property type="entry name" value="Extracellular Endonuclease, subunit A"/>
    <property type="match status" value="1"/>
</dbReference>
<dbReference type="SUPFAM" id="SSF54060">
    <property type="entry name" value="His-Me finger endonucleases"/>
    <property type="match status" value="1"/>
</dbReference>
<dbReference type="PANTHER" id="PTHR13966">
    <property type="entry name" value="ENDONUCLEASE RELATED"/>
    <property type="match status" value="1"/>
</dbReference>
<dbReference type="CDD" id="cd00091">
    <property type="entry name" value="NUC"/>
    <property type="match status" value="1"/>
</dbReference>
<evidence type="ECO:0000259" key="6">
    <source>
        <dbReference type="SMART" id="SM00892"/>
    </source>
</evidence>
<dbReference type="HOGENOM" id="CLU_048495_1_0_1"/>
<dbReference type="PaxDb" id="7165-AGAP011025-PA"/>
<dbReference type="VEuPathDB" id="VectorBase:AGAP011025"/>
<dbReference type="VEuPathDB" id="VectorBase:AGAMI1_000050"/>
<sequence length="458" mass="51061">MSCRAIISAKTAGTDAALCWVMPANHIDSDHKASLLQEPRKQLITYDLTTRPPEEWPKIRTMCDCASFRCDKFPCAISLSRDLTVMQPLLLQPGTDEFVWPQINSTVVSLANGQSVELFCSHGFRKGSPAGRSKSATITCDGDGRLGYRSEAHNMSHFLCQRPVYHVAERTGAHCYDNGTIVRVGFSVDEARFAALYEVCFDERNLRTHYTKHRLTPHNDHHQRAVKRPSFLQGEFYGDLKMATLYSFAAQHATLARILSSPARADALLSSKKGLFFARGHLAAKSDFVFGAHQRASFWFMNVAPQWQRFNGFSWQRIESGVKAYVAANDLRLTVYTGTYGVLKLLDGNGDGQEIFLDYDANREPAGKVPAPALFYKVLLDEANDAGLALVGVNNPHATPEEIAADYVVCKDVSDAVRWLRWDRNSIEDGYVYACDVNEFNAVTGHLVLERPVGNLLV</sequence>
<reference evidence="7" key="2">
    <citation type="submission" date="2002-03" db="EMBL/GenBank/DDBJ databases">
        <authorList>
            <consortium name="The Anopheles Genome Sequencing Consortium"/>
        </authorList>
    </citation>
    <scope>NUCLEOTIDE SEQUENCE</scope>
    <source>
        <strain evidence="7">PEST</strain>
    </source>
</reference>
<feature type="domain" description="DNA/RNA non-specific endonuclease/pyrophosphatase/phosphodiesterase" evidence="6">
    <location>
        <begin position="193"/>
        <end position="440"/>
    </location>
</feature>
<accession>Q7QH21</accession>
<dbReference type="GO" id="GO:0004519">
    <property type="term" value="F:endonuclease activity"/>
    <property type="evidence" value="ECO:0007669"/>
    <property type="project" value="UniProtKB-KW"/>
</dbReference>
<keyword evidence="2" id="KW-0540">Nuclease</keyword>
<organism evidence="7">
    <name type="scientific">Anopheles gambiae</name>
    <name type="common">African malaria mosquito</name>
    <dbReference type="NCBI Taxonomy" id="7165"/>
    <lineage>
        <taxon>Eukaryota</taxon>
        <taxon>Metazoa</taxon>
        <taxon>Ecdysozoa</taxon>
        <taxon>Arthropoda</taxon>
        <taxon>Hexapoda</taxon>
        <taxon>Insecta</taxon>
        <taxon>Pterygota</taxon>
        <taxon>Neoptera</taxon>
        <taxon>Endopterygota</taxon>
        <taxon>Diptera</taxon>
        <taxon>Nematocera</taxon>
        <taxon>Culicoidea</taxon>
        <taxon>Culicidae</taxon>
        <taxon>Anophelinae</taxon>
        <taxon>Anopheles</taxon>
    </lineage>
</organism>
<comment type="caution">
    <text evidence="7">The sequence shown here is derived from an EMBL/GenBank/DDBJ whole genome shotgun (WGS) entry which is preliminary data.</text>
</comment>
<dbReference type="GO" id="GO:0016787">
    <property type="term" value="F:hydrolase activity"/>
    <property type="evidence" value="ECO:0007669"/>
    <property type="project" value="InterPro"/>
</dbReference>
<dbReference type="AlphaFoldDB" id="Q7QH21"/>
<keyword evidence="3" id="KW-0378">Hydrolase</keyword>
<dbReference type="SMART" id="SM00892">
    <property type="entry name" value="Endonuclease_NS"/>
    <property type="match status" value="1"/>
</dbReference>
<dbReference type="PANTHER" id="PTHR13966:SF19">
    <property type="entry name" value="NUCLEASE EXOG, MITOCHONDRIAL"/>
    <property type="match status" value="1"/>
</dbReference>
<dbReference type="GO" id="GO:0003676">
    <property type="term" value="F:nucleic acid binding"/>
    <property type="evidence" value="ECO:0007669"/>
    <property type="project" value="InterPro"/>
</dbReference>
<comment type="similarity">
    <text evidence="1">Belongs to the DNA/RNA non-specific endonuclease family.</text>
</comment>
<reference evidence="7" key="4">
    <citation type="journal article" date="2007" name="Genome Biol.">
        <title>Update of the Anopheles gambiae PEST genome assembly.</title>
        <authorList>
            <person name="Sharakhova M.V."/>
            <person name="Hammond M.P."/>
            <person name="Lobo N.F."/>
            <person name="Krzywinski J."/>
            <person name="Unger M.F."/>
            <person name="Hillenmeyer M.E."/>
            <person name="Bruggner R.V."/>
            <person name="Birney E."/>
            <person name="Collins F.H."/>
        </authorList>
    </citation>
    <scope>NUCLEOTIDE SEQUENCE</scope>
    <source>
        <strain evidence="7">PEST</strain>
    </source>
</reference>
<evidence type="ECO:0000256" key="2">
    <source>
        <dbReference type="ARBA" id="ARBA00022722"/>
    </source>
</evidence>
<dbReference type="GO" id="GO:0046872">
    <property type="term" value="F:metal ion binding"/>
    <property type="evidence" value="ECO:0007669"/>
    <property type="project" value="UniProtKB-KW"/>
</dbReference>
<dbReference type="InterPro" id="IPR040255">
    <property type="entry name" value="Non-specific_endonuclease"/>
</dbReference>
<reference evidence="7" key="1">
    <citation type="journal article" date="2002" name="Science">
        <title>The genome sequence of the malaria mosquito Anopheles gambiae.</title>
        <authorList>
            <person name="Holt R.A."/>
            <person name="Subramanian G.M."/>
            <person name="Halpern A."/>
            <person name="Sutton G.G."/>
            <person name="Charlab R."/>
            <person name="Nusskern D.R."/>
            <person name="Wincker P."/>
            <person name="Clark A.G."/>
            <person name="Ribeiro J.M."/>
            <person name="Wides R."/>
            <person name="Salzberg S.L."/>
            <person name="Loftus B."/>
            <person name="Yandell M."/>
            <person name="Majoros W.H."/>
            <person name="Rusch D.B."/>
            <person name="Lai Z."/>
            <person name="Kraft C.L."/>
            <person name="Abril J.F."/>
            <person name="Anthouard V."/>
            <person name="Arensburger P."/>
            <person name="Atkinson P.W."/>
            <person name="Baden H."/>
            <person name="de Berardinis V."/>
            <person name="Baldwin D."/>
            <person name="Benes V."/>
            <person name="Biedler J."/>
            <person name="Blass C."/>
            <person name="Bolanos R."/>
            <person name="Boscus D."/>
            <person name="Barnstead M."/>
            <person name="Cai S."/>
            <person name="Center A."/>
            <person name="Chaturverdi K."/>
            <person name="Christophides G.K."/>
            <person name="Chrystal M.A."/>
            <person name="Clamp M."/>
            <person name="Cravchik A."/>
            <person name="Curwen V."/>
            <person name="Dana A."/>
            <person name="Delcher A."/>
            <person name="Dew I."/>
            <person name="Evans C.A."/>
            <person name="Flanigan M."/>
            <person name="Grundschober-Freimoser A."/>
            <person name="Friedli L."/>
            <person name="Gu Z."/>
            <person name="Guan P."/>
            <person name="Guigo R."/>
            <person name="Hillenmeyer M.E."/>
            <person name="Hladun S.L."/>
            <person name="Hogan J.R."/>
            <person name="Hong Y.S."/>
            <person name="Hoover J."/>
            <person name="Jaillon O."/>
            <person name="Ke Z."/>
            <person name="Kodira C."/>
            <person name="Kokoza E."/>
            <person name="Koutsos A."/>
            <person name="Letunic I."/>
            <person name="Levitsky A."/>
            <person name="Liang Y."/>
            <person name="Lin J.J."/>
            <person name="Lobo N.F."/>
            <person name="Lopez J.R."/>
            <person name="Malek J.A."/>
            <person name="McIntosh T.C."/>
            <person name="Meister S."/>
            <person name="Miller J."/>
            <person name="Mobarry C."/>
            <person name="Mongin E."/>
            <person name="Murphy S.D."/>
            <person name="O'Brochta D.A."/>
            <person name="Pfannkoch C."/>
            <person name="Qi R."/>
            <person name="Regier M.A."/>
            <person name="Remington K."/>
            <person name="Shao H."/>
            <person name="Sharakhova M.V."/>
            <person name="Sitter C.D."/>
            <person name="Shetty J."/>
            <person name="Smith T.J."/>
            <person name="Strong R."/>
            <person name="Sun J."/>
            <person name="Thomasova D."/>
            <person name="Ton L.Q."/>
            <person name="Topalis P."/>
            <person name="Tu Z."/>
            <person name="Unger M.F."/>
            <person name="Walenz B."/>
            <person name="Wang A."/>
            <person name="Wang J."/>
            <person name="Wang M."/>
            <person name="Wang X."/>
            <person name="Woodford K.J."/>
            <person name="Wortman J.R."/>
            <person name="Wu M."/>
            <person name="Yao A."/>
            <person name="Zdobnov E.M."/>
            <person name="Zhang H."/>
            <person name="Zhao Q."/>
            <person name="Zhao S."/>
            <person name="Zhu S.C."/>
            <person name="Zhimulev I."/>
            <person name="Coluzzi M."/>
            <person name="della Torre A."/>
            <person name="Roth C.W."/>
            <person name="Louis C."/>
            <person name="Kalush F."/>
            <person name="Mural R.J."/>
            <person name="Myers E.W."/>
            <person name="Adams M.D."/>
            <person name="Smith H.O."/>
            <person name="Broder S."/>
            <person name="Gardner M.J."/>
            <person name="Fraser C.M."/>
            <person name="Birney E."/>
            <person name="Bork P."/>
            <person name="Brey P.T."/>
            <person name="Venter J.C."/>
            <person name="Weissenbach J."/>
            <person name="Kafatos F.C."/>
            <person name="Collins F.H."/>
            <person name="Hoffman S.L."/>
        </authorList>
    </citation>
    <scope>NUCLEOTIDE SEQUENCE [LARGE SCALE GENOMIC DNA]</scope>
    <source>
        <strain evidence="7">PEST</strain>
    </source>
</reference>
<dbReference type="Pfam" id="PF01223">
    <property type="entry name" value="Endonuclease_NS"/>
    <property type="match status" value="1"/>
</dbReference>
<dbReference type="InterPro" id="IPR044929">
    <property type="entry name" value="DNA/RNA_non-sp_Endonuclease_sf"/>
</dbReference>
<evidence type="ECO:0000256" key="1">
    <source>
        <dbReference type="ARBA" id="ARBA00010052"/>
    </source>
</evidence>
<reference evidence="7" key="3">
    <citation type="journal article" date="2004" name="Trends Parasitol.">
        <title>The Anopheles gambiae genome: an update.</title>
        <authorList>
            <person name="Mongin E."/>
            <person name="Louis C."/>
            <person name="Holt R.A."/>
            <person name="Birney E."/>
            <person name="Collins F.H."/>
        </authorList>
    </citation>
    <scope>NUCLEOTIDE SEQUENCE</scope>
    <source>
        <strain evidence="7">PEST</strain>
    </source>
</reference>
<evidence type="ECO:0000313" key="7">
    <source>
        <dbReference type="EMBL" id="EAA05480.2"/>
    </source>
</evidence>
<reference evidence="7" key="5">
    <citation type="submission" date="2011-05" db="EMBL/GenBank/DDBJ databases">
        <authorList>
            <consortium name="VectorBase"/>
        </authorList>
    </citation>
    <scope>NUCLEOTIDE SEQUENCE</scope>
    <source>
        <strain evidence="7">PEST</strain>
    </source>
</reference>
<name>Q7QH21_ANOGA</name>
<keyword evidence="3" id="KW-0255">Endonuclease</keyword>
<dbReference type="InterPro" id="IPR044925">
    <property type="entry name" value="His-Me_finger_sf"/>
</dbReference>
<dbReference type="EMBL" id="AAAB01008823">
    <property type="protein sequence ID" value="EAA05480.2"/>
    <property type="molecule type" value="Genomic_DNA"/>
</dbReference>
<feature type="binding site" evidence="5">
    <location>
        <position position="311"/>
    </location>
    <ligand>
        <name>Mg(2+)</name>
        <dbReference type="ChEBI" id="CHEBI:18420"/>
        <note>catalytic</note>
    </ligand>
</feature>
<proteinExistence type="inferred from homology"/>